<feature type="region of interest" description="Disordered" evidence="3">
    <location>
        <begin position="803"/>
        <end position="893"/>
    </location>
</feature>
<dbReference type="InterPro" id="IPR032675">
    <property type="entry name" value="LRR_dom_sf"/>
</dbReference>
<dbReference type="GO" id="GO:0061499">
    <property type="term" value="C:outer plaque of mitotic spindle pole body"/>
    <property type="evidence" value="ECO:0007669"/>
    <property type="project" value="TreeGrafter"/>
</dbReference>
<dbReference type="InterPro" id="IPR003591">
    <property type="entry name" value="Leu-rich_rpt_typical-subtyp"/>
</dbReference>
<evidence type="ECO:0000256" key="1">
    <source>
        <dbReference type="ARBA" id="ARBA00022614"/>
    </source>
</evidence>
<feature type="region of interest" description="Disordered" evidence="3">
    <location>
        <begin position="981"/>
        <end position="1057"/>
    </location>
</feature>
<organism evidence="4 5">
    <name type="scientific">Polychaeton citri CBS 116435</name>
    <dbReference type="NCBI Taxonomy" id="1314669"/>
    <lineage>
        <taxon>Eukaryota</taxon>
        <taxon>Fungi</taxon>
        <taxon>Dikarya</taxon>
        <taxon>Ascomycota</taxon>
        <taxon>Pezizomycotina</taxon>
        <taxon>Dothideomycetes</taxon>
        <taxon>Dothideomycetidae</taxon>
        <taxon>Capnodiales</taxon>
        <taxon>Capnodiaceae</taxon>
        <taxon>Polychaeton</taxon>
    </lineage>
</organism>
<feature type="compositionally biased region" description="Polar residues" evidence="3">
    <location>
        <begin position="558"/>
        <end position="568"/>
    </location>
</feature>
<evidence type="ECO:0000256" key="2">
    <source>
        <dbReference type="ARBA" id="ARBA00022737"/>
    </source>
</evidence>
<proteinExistence type="predicted"/>
<feature type="region of interest" description="Disordered" evidence="3">
    <location>
        <begin position="656"/>
        <end position="704"/>
    </location>
</feature>
<dbReference type="SMART" id="SM00365">
    <property type="entry name" value="LRR_SD22"/>
    <property type="match status" value="5"/>
</dbReference>
<feature type="compositionally biased region" description="Basic and acidic residues" evidence="3">
    <location>
        <begin position="327"/>
        <end position="357"/>
    </location>
</feature>
<evidence type="ECO:0000313" key="4">
    <source>
        <dbReference type="EMBL" id="KAF2721625.1"/>
    </source>
</evidence>
<comment type="caution">
    <text evidence="4">The sequence shown here is derived from an EMBL/GenBank/DDBJ whole genome shotgun (WGS) entry which is preliminary data.</text>
</comment>
<dbReference type="SMART" id="SM00364">
    <property type="entry name" value="LRR_BAC"/>
    <property type="match status" value="4"/>
</dbReference>
<feature type="compositionally biased region" description="Basic residues" evidence="3">
    <location>
        <begin position="571"/>
        <end position="581"/>
    </location>
</feature>
<dbReference type="EMBL" id="MU003789">
    <property type="protein sequence ID" value="KAF2721625.1"/>
    <property type="molecule type" value="Genomic_DNA"/>
</dbReference>
<gene>
    <name evidence="4" type="ORF">K431DRAFT_346266</name>
</gene>
<evidence type="ECO:0000313" key="5">
    <source>
        <dbReference type="Proteomes" id="UP000799441"/>
    </source>
</evidence>
<dbReference type="PROSITE" id="PS51450">
    <property type="entry name" value="LRR"/>
    <property type="match status" value="4"/>
</dbReference>
<dbReference type="SMART" id="SM00369">
    <property type="entry name" value="LRR_TYP"/>
    <property type="match status" value="4"/>
</dbReference>
<dbReference type="Proteomes" id="UP000799441">
    <property type="component" value="Unassembled WGS sequence"/>
</dbReference>
<keyword evidence="5" id="KW-1185">Reference proteome</keyword>
<dbReference type="GO" id="GO:1902412">
    <property type="term" value="P:regulation of mitotic cytokinesis"/>
    <property type="evidence" value="ECO:0007669"/>
    <property type="project" value="TreeGrafter"/>
</dbReference>
<feature type="region of interest" description="Disordered" evidence="3">
    <location>
        <begin position="908"/>
        <end position="958"/>
    </location>
</feature>
<keyword evidence="2" id="KW-0677">Repeat</keyword>
<accession>A0A9P4Q8N6</accession>
<evidence type="ECO:0000256" key="3">
    <source>
        <dbReference type="SAM" id="MobiDB-lite"/>
    </source>
</evidence>
<feature type="compositionally biased region" description="Polar residues" evidence="3">
    <location>
        <begin position="358"/>
        <end position="368"/>
    </location>
</feature>
<keyword evidence="1" id="KW-0433">Leucine-rich repeat</keyword>
<feature type="compositionally biased region" description="Polar residues" evidence="3">
    <location>
        <begin position="918"/>
        <end position="947"/>
    </location>
</feature>
<feature type="compositionally biased region" description="Acidic residues" evidence="3">
    <location>
        <begin position="220"/>
        <end position="230"/>
    </location>
</feature>
<feature type="region of interest" description="Disordered" evidence="3">
    <location>
        <begin position="412"/>
        <end position="462"/>
    </location>
</feature>
<reference evidence="4" key="1">
    <citation type="journal article" date="2020" name="Stud. Mycol.">
        <title>101 Dothideomycetes genomes: a test case for predicting lifestyles and emergence of pathogens.</title>
        <authorList>
            <person name="Haridas S."/>
            <person name="Albert R."/>
            <person name="Binder M."/>
            <person name="Bloem J."/>
            <person name="Labutti K."/>
            <person name="Salamov A."/>
            <person name="Andreopoulos B."/>
            <person name="Baker S."/>
            <person name="Barry K."/>
            <person name="Bills G."/>
            <person name="Bluhm B."/>
            <person name="Cannon C."/>
            <person name="Castanera R."/>
            <person name="Culley D."/>
            <person name="Daum C."/>
            <person name="Ezra D."/>
            <person name="Gonzalez J."/>
            <person name="Henrissat B."/>
            <person name="Kuo A."/>
            <person name="Liang C."/>
            <person name="Lipzen A."/>
            <person name="Lutzoni F."/>
            <person name="Magnuson J."/>
            <person name="Mondo S."/>
            <person name="Nolan M."/>
            <person name="Ohm R."/>
            <person name="Pangilinan J."/>
            <person name="Park H.-J."/>
            <person name="Ramirez L."/>
            <person name="Alfaro M."/>
            <person name="Sun H."/>
            <person name="Tritt A."/>
            <person name="Yoshinaga Y."/>
            <person name="Zwiers L.-H."/>
            <person name="Turgeon B."/>
            <person name="Goodwin S."/>
            <person name="Spatafora J."/>
            <person name="Crous P."/>
            <person name="Grigoriev I."/>
        </authorList>
    </citation>
    <scope>NUCLEOTIDE SEQUENCE</scope>
    <source>
        <strain evidence="4">CBS 116435</strain>
    </source>
</reference>
<feature type="compositionally biased region" description="Basic and acidic residues" evidence="3">
    <location>
        <begin position="811"/>
        <end position="825"/>
    </location>
</feature>
<dbReference type="PANTHER" id="PTHR47566">
    <property type="match status" value="1"/>
</dbReference>
<name>A0A9P4Q8N6_9PEZI</name>
<dbReference type="OrthoDB" id="7451790at2759"/>
<feature type="compositionally biased region" description="Low complexity" evidence="3">
    <location>
        <begin position="826"/>
        <end position="848"/>
    </location>
</feature>
<dbReference type="InterPro" id="IPR001611">
    <property type="entry name" value="Leu-rich_rpt"/>
</dbReference>
<feature type="compositionally biased region" description="Polar residues" evidence="3">
    <location>
        <begin position="526"/>
        <end position="539"/>
    </location>
</feature>
<dbReference type="PANTHER" id="PTHR47566:SF1">
    <property type="entry name" value="PROTEIN NUD1"/>
    <property type="match status" value="1"/>
</dbReference>
<dbReference type="SUPFAM" id="SSF52058">
    <property type="entry name" value="L domain-like"/>
    <property type="match status" value="1"/>
</dbReference>
<evidence type="ECO:0008006" key="6">
    <source>
        <dbReference type="Google" id="ProtNLM"/>
    </source>
</evidence>
<feature type="region of interest" description="Disordered" evidence="3">
    <location>
        <begin position="477"/>
        <end position="644"/>
    </location>
</feature>
<protein>
    <recommendedName>
        <fullName evidence="6">Septation initiation network scaffold protein cdc11</fullName>
    </recommendedName>
</protein>
<feature type="region of interest" description="Disordered" evidence="3">
    <location>
        <begin position="220"/>
        <end position="291"/>
    </location>
</feature>
<dbReference type="GO" id="GO:0035591">
    <property type="term" value="F:signaling adaptor activity"/>
    <property type="evidence" value="ECO:0007669"/>
    <property type="project" value="TreeGrafter"/>
</dbReference>
<feature type="region of interest" description="Disordered" evidence="3">
    <location>
        <begin position="179"/>
        <end position="207"/>
    </location>
</feature>
<dbReference type="InterPro" id="IPR052574">
    <property type="entry name" value="CDIRP"/>
</dbReference>
<feature type="region of interest" description="Disordered" evidence="3">
    <location>
        <begin position="1236"/>
        <end position="1258"/>
    </location>
</feature>
<dbReference type="GO" id="GO:0031028">
    <property type="term" value="P:septation initiation signaling"/>
    <property type="evidence" value="ECO:0007669"/>
    <property type="project" value="TreeGrafter"/>
</dbReference>
<feature type="region of interest" description="Disordered" evidence="3">
    <location>
        <begin position="327"/>
        <end position="389"/>
    </location>
</feature>
<sequence>MSAEVAPWLAGLDDAWEMPSHAQKTQQVVKSFNGLAQPSQSYNGIVTKPIEVQQLNGGSLKAGSQKSITNPRSPLATLNSNQANSLRQRNDSVKQVPARSISELSTGSVMQYGTVQQRSKSASPSKKQETLEWKKRLINGKVGYGDQTDLFGATGLENIFMPSCGLKKTGSAVEKRMNWMPPRPENVIPSSPPLWSASSSQNMSQNGLDEMREEFRLEGFSDEDADEESSFDNYKEENPEGSNSGDAESGSELDQADVQHHQLEPSGSPCSHVSGPRKPAVGGRTVSGQTDLEGFSPVFISKQTSHNGQINYAALDSHTIRQFERLGLDSKSTEQRAEVQCDKDSSAPPPVEHDHSTFSDGPSLETTQPPGPDFSLSENLPTGTPPVASLGRHIELERGGYSRIGSFKQRLLSSSPEKTHASLLSVPSEGKSSGPRLAMVGPSTPVHAPYETKGNRGLSGSPLKIFGAHDTFTNNRLMRRLSQINPDVDEGQSRQMSSGTGEQESPSGGSFGNGELDGHEFDAHITLTNASDESNNSIDGSPDASAYPPGSKIAPEFQATSSPSQPYLQTLKRKLSKRSLRSSRGSAVETLQLRTQACNPSVEDVTDVDLQRHHQDTTSQAFEGKRPPTSPSKNPTPKRRRTLHVTELDADLFKGSMSLPKNDCTVSRKRKDARPGNGQTDADPDVLAQRKMLRPRNPTPSQRRAFEIEEDINEAADAFAAQQPERLQELMDQLDASGTSNEDDTEELQQQAETIATEVAEFTIRVTQASGDFGERKRSLNTQDFTAEAMKVMSALRARHDHRSGLSSVEESNHEAFSEPFEAHSSRLPLSPTLSPTPSVVNPTSSKSQSRAINGARVTSHLKRFEETDETQYLPDSETSLRMDEKSNNPGSIVLEDEFSKIRVTVPSGEHDLEQADIESSQPNSYRTVSTQHSSGSTKRTPGTGSTKKSDNLGTLAPDAVGHLIGPAMGQMSFDSQRGCWVKSKGTRKQASPFLEPPSQLSMSDDDPLREISDLPVDEQLERRRISSPTKTTGDGAHAKHEGDHTAPPNTAIHGKGTTPVLKHEAATAPRPVTRDSSHMAEAFHHMHSSSMPSRHTGWGSSQIDGIETRATSWSDEELRRLSAMDKSRQVGLAQAAAQATIAQQHHLENLAELPESPGQDTERRLQQQLPLLPDHMSDLCSNSTRSHESCIRASPSSIPTTEDRTTLETQKISPCHESCESLSEQNGLVEESFSAPKARLSPGKALFPSSPRTRDGDRQISLRRQTLTNRFAQPRPVHEVSELSFVAPLPGERMMSISLSVSRPVNTGTGKLEKVRDLESSPIKGDPGATFFLSDLPDFTVNDDDELARPSEKALARRLALHARQEEADRYALSRSQVVKTLTDEHQDEPYWEDLRQLDLQSRSLSALVGLEDFCSGIRILNVSDNVLMDTEGAPTSVRHLTAQGNALDNLTSWTHLMNLQYLDISNNRLENMSSLECLLHMRELSLANNEVTDLTGLKVLEGLLKLDLSRNKIHMADFDDLHNAQLQELDLSANRISEVLRLEVLPHLKVLRLDGNQDLKTFTVSRSMPELQELSIQDCGLVSLDVTQFPALRKLYVDNNSLQTVTGLSTLKHLDVISMRNQTLSEDYRVSILEKVFDARTVRLSYNKLPSLKLSDTFHSIQNLELASVGLQELPENFGSSLPNLRKLNLDFNFLKDLRHLHGIHRIEEIKVCGNRIDRLRKTIGLFSKLGGSICTIDLRDNPVTQGLYSHTMFDSFRKALVAHQSQSWSSSTLSLPPRDHVQDAKYQERLDDDTKLKRRVYEIMVAQACTGLKQLDGADFVKEKYLAKDWIWERLVNLGIVRRSGITDRGE</sequence>
<dbReference type="Gene3D" id="3.80.10.10">
    <property type="entry name" value="Ribonuclease Inhibitor"/>
    <property type="match status" value="2"/>
</dbReference>
<feature type="compositionally biased region" description="Polar residues" evidence="3">
    <location>
        <begin position="493"/>
        <end position="508"/>
    </location>
</feature>